<dbReference type="CDD" id="cd05233">
    <property type="entry name" value="SDR_c"/>
    <property type="match status" value="1"/>
</dbReference>
<sequence length="255" mass="26779">MSAVGSPVTAILGLGREVGDAAARRFHEIGHNVLAADSSGDRLLTAQNAMPEKVLLHLGDLHTKLGLRNAVAAAVEGFGRIDNLVVIPSIEQPDSIHDFSQEKFDKALAKTVRGAAQCLKVFAERIADQADLPTAGAERIRQRGTVTFVLSYSALATMPGRFTESVTQAGVLGVVRAGSLELAEAGIRVNAIVAIRPREEKMETWTGKRTPLGRAALADEIADAAAFLASPEAAIITGEVLRLDGGRSGLAGILD</sequence>
<evidence type="ECO:0000313" key="4">
    <source>
        <dbReference type="Proteomes" id="UP000259610"/>
    </source>
</evidence>
<gene>
    <name evidence="3" type="ORF">DCG58_11085</name>
</gene>
<organism evidence="3 4">
    <name type="scientific">Hyphomonas adhaerens</name>
    <dbReference type="NCBI Taxonomy" id="81029"/>
    <lineage>
        <taxon>Bacteria</taxon>
        <taxon>Pseudomonadati</taxon>
        <taxon>Pseudomonadota</taxon>
        <taxon>Alphaproteobacteria</taxon>
        <taxon>Hyphomonadales</taxon>
        <taxon>Hyphomonadaceae</taxon>
        <taxon>Hyphomonas</taxon>
    </lineage>
</organism>
<evidence type="ECO:0000313" key="3">
    <source>
        <dbReference type="EMBL" id="HAE27696.1"/>
    </source>
</evidence>
<reference evidence="3 4" key="1">
    <citation type="journal article" date="2018" name="Nat. Biotechnol.">
        <title>A standardized bacterial taxonomy based on genome phylogeny substantially revises the tree of life.</title>
        <authorList>
            <person name="Parks D.H."/>
            <person name="Chuvochina M."/>
            <person name="Waite D.W."/>
            <person name="Rinke C."/>
            <person name="Skarshewski A."/>
            <person name="Chaumeil P.A."/>
            <person name="Hugenholtz P."/>
        </authorList>
    </citation>
    <scope>NUCLEOTIDE SEQUENCE [LARGE SCALE GENOMIC DNA]</scope>
    <source>
        <strain evidence="3">UBA8733</strain>
    </source>
</reference>
<dbReference type="Gene3D" id="3.40.50.720">
    <property type="entry name" value="NAD(P)-binding Rossmann-like Domain"/>
    <property type="match status" value="1"/>
</dbReference>
<keyword evidence="2" id="KW-0560">Oxidoreductase</keyword>
<comment type="similarity">
    <text evidence="1">Belongs to the short-chain dehydrogenases/reductases (SDR) family.</text>
</comment>
<dbReference type="InterPro" id="IPR002347">
    <property type="entry name" value="SDR_fam"/>
</dbReference>
<dbReference type="AlphaFoldDB" id="A0A3B9GZR3"/>
<dbReference type="Pfam" id="PF13561">
    <property type="entry name" value="adh_short_C2"/>
    <property type="match status" value="1"/>
</dbReference>
<protein>
    <recommendedName>
        <fullName evidence="5">Oxidoreductase</fullName>
    </recommendedName>
</protein>
<evidence type="ECO:0000256" key="2">
    <source>
        <dbReference type="ARBA" id="ARBA00023002"/>
    </source>
</evidence>
<dbReference type="PRINTS" id="PR00081">
    <property type="entry name" value="GDHRDH"/>
</dbReference>
<evidence type="ECO:0008006" key="5">
    <source>
        <dbReference type="Google" id="ProtNLM"/>
    </source>
</evidence>
<dbReference type="SUPFAM" id="SSF51735">
    <property type="entry name" value="NAD(P)-binding Rossmann-fold domains"/>
    <property type="match status" value="1"/>
</dbReference>
<dbReference type="GO" id="GO:0016491">
    <property type="term" value="F:oxidoreductase activity"/>
    <property type="evidence" value="ECO:0007669"/>
    <property type="project" value="UniProtKB-KW"/>
</dbReference>
<comment type="caution">
    <text evidence="3">The sequence shown here is derived from an EMBL/GenBank/DDBJ whole genome shotgun (WGS) entry which is preliminary data.</text>
</comment>
<dbReference type="PANTHER" id="PTHR43477">
    <property type="entry name" value="DIHYDROANTICAPSIN 7-DEHYDROGENASE"/>
    <property type="match status" value="1"/>
</dbReference>
<evidence type="ECO:0000256" key="1">
    <source>
        <dbReference type="ARBA" id="ARBA00006484"/>
    </source>
</evidence>
<dbReference type="EMBL" id="DMAN01000251">
    <property type="protein sequence ID" value="HAE27696.1"/>
    <property type="molecule type" value="Genomic_DNA"/>
</dbReference>
<dbReference type="InterPro" id="IPR036291">
    <property type="entry name" value="NAD(P)-bd_dom_sf"/>
</dbReference>
<dbReference type="InterPro" id="IPR051122">
    <property type="entry name" value="SDR_DHRS6-like"/>
</dbReference>
<name>A0A3B9GZR3_9PROT</name>
<dbReference type="Proteomes" id="UP000259610">
    <property type="component" value="Unassembled WGS sequence"/>
</dbReference>
<accession>A0A3B9GZR3</accession>
<dbReference type="PANTHER" id="PTHR43477:SF1">
    <property type="entry name" value="DIHYDROANTICAPSIN 7-DEHYDROGENASE"/>
    <property type="match status" value="1"/>
</dbReference>
<proteinExistence type="inferred from homology"/>